<evidence type="ECO:0000259" key="4">
    <source>
        <dbReference type="SMART" id="SM00382"/>
    </source>
</evidence>
<dbReference type="EMBL" id="CP054492">
    <property type="protein sequence ID" value="QOY52282.1"/>
    <property type="molecule type" value="Genomic_DNA"/>
</dbReference>
<dbReference type="SUPFAM" id="SSF52540">
    <property type="entry name" value="P-loop containing nucleoside triphosphate hydrolases"/>
    <property type="match status" value="1"/>
</dbReference>
<organism evidence="5 6">
    <name type="scientific">Candidatus Sulfurimonas baltica</name>
    <dbReference type="NCBI Taxonomy" id="2740404"/>
    <lineage>
        <taxon>Bacteria</taxon>
        <taxon>Pseudomonadati</taxon>
        <taxon>Campylobacterota</taxon>
        <taxon>Epsilonproteobacteria</taxon>
        <taxon>Campylobacterales</taxon>
        <taxon>Sulfurimonadaceae</taxon>
        <taxon>Sulfurimonas</taxon>
    </lineage>
</organism>
<evidence type="ECO:0000256" key="1">
    <source>
        <dbReference type="ARBA" id="ARBA00008059"/>
    </source>
</evidence>
<feature type="domain" description="AAA+ ATPase" evidence="4">
    <location>
        <begin position="99"/>
        <end position="237"/>
    </location>
</feature>
<dbReference type="Proteomes" id="UP000593994">
    <property type="component" value="Chromosome"/>
</dbReference>
<accession>A0A7S7LVV9</accession>
<dbReference type="InterPro" id="IPR028350">
    <property type="entry name" value="DNAC/IstB-like"/>
</dbReference>
<dbReference type="Pfam" id="PF01695">
    <property type="entry name" value="IstB_IS21"/>
    <property type="match status" value="1"/>
</dbReference>
<dbReference type="GO" id="GO:0006260">
    <property type="term" value="P:DNA replication"/>
    <property type="evidence" value="ECO:0007669"/>
    <property type="project" value="TreeGrafter"/>
</dbReference>
<dbReference type="Gene3D" id="3.40.50.300">
    <property type="entry name" value="P-loop containing nucleotide triphosphate hydrolases"/>
    <property type="match status" value="1"/>
</dbReference>
<dbReference type="InterPro" id="IPR002611">
    <property type="entry name" value="IstB_ATP-bd"/>
</dbReference>
<comment type="similarity">
    <text evidence="1">Belongs to the IS21/IS1162 putative ATP-binding protein family.</text>
</comment>
<dbReference type="KEGG" id="sbal:HUE88_00885"/>
<proteinExistence type="inferred from homology"/>
<keyword evidence="6" id="KW-1185">Reference proteome</keyword>
<dbReference type="PANTHER" id="PTHR30050:SF4">
    <property type="entry name" value="ATP-BINDING PROTEIN RV3427C IN INSERTION SEQUENCE-RELATED"/>
    <property type="match status" value="1"/>
</dbReference>
<gene>
    <name evidence="5" type="ORF">HUE88_00885</name>
</gene>
<dbReference type="InterPro" id="IPR003593">
    <property type="entry name" value="AAA+_ATPase"/>
</dbReference>
<protein>
    <submittedName>
        <fullName evidence="5">ATP-binding protein</fullName>
    </submittedName>
</protein>
<reference evidence="5 6" key="1">
    <citation type="submission" date="2020-05" db="EMBL/GenBank/DDBJ databases">
        <title>Sulfurimonas marisnigri, sp. nov., and Sulfurimonas baltica, sp. nov., manganese oxide reducing chemolithoautotrophs of the class Epsilonproteobacteria isolated from the pelagic redoxclines of the Black and Baltic Seas and emended description of the genus Sulfurimonas.</title>
        <authorList>
            <person name="Henkel J.V."/>
            <person name="Laudan C."/>
            <person name="Werner J."/>
            <person name="Neu T."/>
            <person name="Plewe S."/>
            <person name="Sproer C."/>
            <person name="Bunk B."/>
            <person name="Schulz-Vogt H.N."/>
        </authorList>
    </citation>
    <scope>NUCLEOTIDE SEQUENCE [LARGE SCALE GENOMIC DNA]</scope>
    <source>
        <strain evidence="5 6">GD2</strain>
    </source>
</reference>
<dbReference type="PIRSF" id="PIRSF003073">
    <property type="entry name" value="DNAC_TnpB_IstB"/>
    <property type="match status" value="1"/>
</dbReference>
<name>A0A7S7LVV9_9BACT</name>
<dbReference type="SMART" id="SM00382">
    <property type="entry name" value="AAA"/>
    <property type="match status" value="1"/>
</dbReference>
<dbReference type="InterPro" id="IPR027417">
    <property type="entry name" value="P-loop_NTPase"/>
</dbReference>
<sequence length="252" mass="29031">MDHTTIINKLGELSYKGFKDAYMHQIEDVNYDTLCFEDRLYQLLDAQDIFLRNKRIAMAFRLSKIKDKQAAIDAIDFSPRRKINKTQIHSLAALNFIHSKQNVIITGKTGTGKSYIAQAMANRAIIDGYRAYYIRTPSLLEEIRISRIDGTYTNLLKKYSRFQLLILDDFGVAPMIEDDATNLFEIIEDRTEINSTIITSQLPVSEWYNYLNNNTIADAILDRVVHSSHRVELSGPSMRKIKSTIENKEILE</sequence>
<evidence type="ECO:0000256" key="3">
    <source>
        <dbReference type="ARBA" id="ARBA00022840"/>
    </source>
</evidence>
<dbReference type="InterPro" id="IPR047661">
    <property type="entry name" value="IstB"/>
</dbReference>
<evidence type="ECO:0000313" key="6">
    <source>
        <dbReference type="Proteomes" id="UP000593994"/>
    </source>
</evidence>
<dbReference type="RefSeq" id="WP_194370174.1">
    <property type="nucleotide sequence ID" value="NZ_CP054492.1"/>
</dbReference>
<dbReference type="AlphaFoldDB" id="A0A7S7LVV9"/>
<dbReference type="GO" id="GO:0005524">
    <property type="term" value="F:ATP binding"/>
    <property type="evidence" value="ECO:0007669"/>
    <property type="project" value="UniProtKB-KW"/>
</dbReference>
<keyword evidence="3 5" id="KW-0067">ATP-binding</keyword>
<dbReference type="PANTHER" id="PTHR30050">
    <property type="entry name" value="CHROMOSOMAL REPLICATION INITIATOR PROTEIN DNAA"/>
    <property type="match status" value="1"/>
</dbReference>
<keyword evidence="2" id="KW-0547">Nucleotide-binding</keyword>
<dbReference type="NCBIfam" id="NF038214">
    <property type="entry name" value="IS21_help_AAA"/>
    <property type="match status" value="1"/>
</dbReference>
<evidence type="ECO:0000256" key="2">
    <source>
        <dbReference type="ARBA" id="ARBA00022741"/>
    </source>
</evidence>
<evidence type="ECO:0000313" key="5">
    <source>
        <dbReference type="EMBL" id="QOY52282.1"/>
    </source>
</evidence>
<dbReference type="CDD" id="cd00009">
    <property type="entry name" value="AAA"/>
    <property type="match status" value="1"/>
</dbReference>